<protein>
    <submittedName>
        <fullName evidence="1">Uncharacterized protein</fullName>
    </submittedName>
</protein>
<accession>A0A016WEB5</accession>
<dbReference type="AlphaFoldDB" id="A0A016WEB5"/>
<keyword evidence="2" id="KW-1185">Reference proteome</keyword>
<name>A0A016WEB5_9BILA</name>
<comment type="caution">
    <text evidence="1">The sequence shown here is derived from an EMBL/GenBank/DDBJ whole genome shotgun (WGS) entry which is preliminary data.</text>
</comment>
<evidence type="ECO:0000313" key="2">
    <source>
        <dbReference type="Proteomes" id="UP000024635"/>
    </source>
</evidence>
<dbReference type="Proteomes" id="UP000024635">
    <property type="component" value="Unassembled WGS sequence"/>
</dbReference>
<evidence type="ECO:0000313" key="1">
    <source>
        <dbReference type="EMBL" id="EYC37602.1"/>
    </source>
</evidence>
<dbReference type="EMBL" id="JARK01000377">
    <property type="protein sequence ID" value="EYC37602.1"/>
    <property type="molecule type" value="Genomic_DNA"/>
</dbReference>
<reference evidence="2" key="1">
    <citation type="journal article" date="2015" name="Nat. Genet.">
        <title>The genome and transcriptome of the zoonotic hookworm Ancylostoma ceylanicum identify infection-specific gene families.</title>
        <authorList>
            <person name="Schwarz E.M."/>
            <person name="Hu Y."/>
            <person name="Antoshechkin I."/>
            <person name="Miller M.M."/>
            <person name="Sternberg P.W."/>
            <person name="Aroian R.V."/>
        </authorList>
    </citation>
    <scope>NUCLEOTIDE SEQUENCE</scope>
    <source>
        <strain evidence="2">HY135</strain>
    </source>
</reference>
<organism evidence="1 2">
    <name type="scientific">Ancylostoma ceylanicum</name>
    <dbReference type="NCBI Taxonomy" id="53326"/>
    <lineage>
        <taxon>Eukaryota</taxon>
        <taxon>Metazoa</taxon>
        <taxon>Ecdysozoa</taxon>
        <taxon>Nematoda</taxon>
        <taxon>Chromadorea</taxon>
        <taxon>Rhabditida</taxon>
        <taxon>Rhabditina</taxon>
        <taxon>Rhabditomorpha</taxon>
        <taxon>Strongyloidea</taxon>
        <taxon>Ancylostomatidae</taxon>
        <taxon>Ancylostomatinae</taxon>
        <taxon>Ancylostoma</taxon>
    </lineage>
</organism>
<sequence>MSAAGMSAVLIGCREYMTSADEFKLERPKMAHQARHGADFQNSFHSSPSKSLRLENRAGTVGVTNNLQQYLRLRFELCIDASTLPRNTYKQRLRQPADLSMRVRCFSPLLMIQRVFAYCGCFWKGVSKL</sequence>
<proteinExistence type="predicted"/>
<gene>
    <name evidence="1" type="primary">Acey_s0777.g2282</name>
    <name evidence="1" type="ORF">Y032_0777g2282</name>
</gene>